<comment type="catalytic activity">
    <reaction evidence="13 14">
        <text>S-sulfanyl-L-cysteinyl-[SoxY protein] + thiosulfate + 2 Fe(III)-[cytochrome c] = S-(2-sulfodisulfanyl)-L-cysteinyl-[SoxY protein] + 2 Fe(II)-[cytochrome c] + 2 H(+)</text>
        <dbReference type="Rhea" id="RHEA:51224"/>
        <dbReference type="Rhea" id="RHEA-COMP:10350"/>
        <dbReference type="Rhea" id="RHEA-COMP:14399"/>
        <dbReference type="Rhea" id="RHEA-COMP:14689"/>
        <dbReference type="Rhea" id="RHEA-COMP:14690"/>
        <dbReference type="ChEBI" id="CHEBI:15378"/>
        <dbReference type="ChEBI" id="CHEBI:29033"/>
        <dbReference type="ChEBI" id="CHEBI:29034"/>
        <dbReference type="ChEBI" id="CHEBI:33542"/>
        <dbReference type="ChEBI" id="CHEBI:61963"/>
        <dbReference type="ChEBI" id="CHEBI:140664"/>
        <dbReference type="EC" id="2.8.5.2"/>
    </reaction>
</comment>
<gene>
    <name evidence="20" type="primary">soxA</name>
    <name evidence="20" type="ORF">MTBPR1_50216</name>
</gene>
<keyword evidence="6 14" id="KW-0479">Metal-binding</keyword>
<dbReference type="GO" id="GO:0019417">
    <property type="term" value="P:sulfur oxidation"/>
    <property type="evidence" value="ECO:0007669"/>
    <property type="project" value="InterPro"/>
</dbReference>
<evidence type="ECO:0000256" key="5">
    <source>
        <dbReference type="ARBA" id="ARBA00022679"/>
    </source>
</evidence>
<evidence type="ECO:0000256" key="1">
    <source>
        <dbReference type="ARBA" id="ARBA00004418"/>
    </source>
</evidence>
<feature type="binding site" description="axial binding residue" evidence="17">
    <location>
        <position position="205"/>
    </location>
    <ligand>
        <name>heme c</name>
        <dbReference type="ChEBI" id="CHEBI:61717"/>
        <label>2</label>
    </ligand>
    <ligandPart>
        <name>Fe</name>
        <dbReference type="ChEBI" id="CHEBI:18248"/>
    </ligandPart>
</feature>
<feature type="binding site" description="covalent" evidence="16">
    <location>
        <position position="101"/>
    </location>
    <ligand>
        <name>heme c</name>
        <dbReference type="ChEBI" id="CHEBI:61717"/>
        <label>1</label>
    </ligand>
</feature>
<keyword evidence="3 14" id="KW-0813">Transport</keyword>
<organism evidence="20 21">
    <name type="scientific">Candidatus Terasakiella magnetica</name>
    <dbReference type="NCBI Taxonomy" id="1867952"/>
    <lineage>
        <taxon>Bacteria</taxon>
        <taxon>Pseudomonadati</taxon>
        <taxon>Pseudomonadota</taxon>
        <taxon>Alphaproteobacteria</taxon>
        <taxon>Rhodospirillales</taxon>
        <taxon>Terasakiellaceae</taxon>
        <taxon>Terasakiella</taxon>
    </lineage>
</organism>
<dbReference type="InterPro" id="IPR025710">
    <property type="entry name" value="SoxA"/>
</dbReference>
<comment type="catalytic activity">
    <reaction evidence="12 14">
        <text>L-cysteinyl-[SoxY protein] + thiosulfate + 2 Fe(III)-[cytochrome c] = S-sulfosulfanyl-L-cysteinyl-[SoxY protein] + 2 Fe(II)-[cytochrome c] + 2 H(+)</text>
        <dbReference type="Rhea" id="RHEA:56720"/>
        <dbReference type="Rhea" id="RHEA-COMP:10350"/>
        <dbReference type="Rhea" id="RHEA-COMP:14328"/>
        <dbReference type="Rhea" id="RHEA-COMP:14399"/>
        <dbReference type="Rhea" id="RHEA-COMP:14691"/>
        <dbReference type="ChEBI" id="CHEBI:15378"/>
        <dbReference type="ChEBI" id="CHEBI:29033"/>
        <dbReference type="ChEBI" id="CHEBI:29034"/>
        <dbReference type="ChEBI" id="CHEBI:29950"/>
        <dbReference type="ChEBI" id="CHEBI:33542"/>
        <dbReference type="ChEBI" id="CHEBI:139321"/>
        <dbReference type="EC" id="2.8.5.2"/>
    </reaction>
</comment>
<keyword evidence="21" id="KW-1185">Reference proteome</keyword>
<dbReference type="Pfam" id="PF21342">
    <property type="entry name" value="SoxA-TsdA_cyt-c"/>
    <property type="match status" value="1"/>
</dbReference>
<feature type="binding site" evidence="16">
    <location>
        <position position="242"/>
    </location>
    <ligand>
        <name>substrate</name>
    </ligand>
</feature>
<evidence type="ECO:0000259" key="19">
    <source>
        <dbReference type="Pfam" id="PF21342"/>
    </source>
</evidence>
<keyword evidence="9 14" id="KW-0249">Electron transport</keyword>
<dbReference type="GO" id="GO:0009055">
    <property type="term" value="F:electron transfer activity"/>
    <property type="evidence" value="ECO:0007669"/>
    <property type="project" value="InterPro"/>
</dbReference>
<dbReference type="InterPro" id="IPR036909">
    <property type="entry name" value="Cyt_c-like_dom_sf"/>
</dbReference>
<keyword evidence="20" id="KW-0560">Oxidoreductase</keyword>
<dbReference type="GO" id="GO:0020037">
    <property type="term" value="F:heme binding"/>
    <property type="evidence" value="ECO:0007669"/>
    <property type="project" value="InterPro"/>
</dbReference>
<feature type="active site" description="Cysteine persulfide intermediate" evidence="15">
    <location>
        <position position="246"/>
    </location>
</feature>
<reference evidence="20 21" key="1">
    <citation type="submission" date="2016-07" db="EMBL/GenBank/DDBJ databases">
        <authorList>
            <person name="Lefevre C.T."/>
        </authorList>
    </citation>
    <scope>NUCLEOTIDE SEQUENCE [LARGE SCALE GENOMIC DNA]</scope>
    <source>
        <strain evidence="20">PR1</strain>
    </source>
</reference>
<protein>
    <recommendedName>
        <fullName evidence="14">SoxAX cytochrome complex subunit A</fullName>
        <ecNumber evidence="14">2.8.5.2</ecNumber>
    </recommendedName>
    <alternativeName>
        <fullName evidence="14">Protein SoxA</fullName>
    </alternativeName>
    <alternativeName>
        <fullName evidence="14">Sulfur oxidizing protein A</fullName>
    </alternativeName>
    <alternativeName>
        <fullName evidence="14">Thiosulfate-oxidizing multienzyme system protein SoxA</fullName>
    </alternativeName>
</protein>
<evidence type="ECO:0000256" key="4">
    <source>
        <dbReference type="ARBA" id="ARBA00022617"/>
    </source>
</evidence>
<evidence type="ECO:0000256" key="15">
    <source>
        <dbReference type="PIRSR" id="PIRSR038455-1"/>
    </source>
</evidence>
<evidence type="ECO:0000256" key="10">
    <source>
        <dbReference type="ARBA" id="ARBA00023004"/>
    </source>
</evidence>
<evidence type="ECO:0000256" key="13">
    <source>
        <dbReference type="ARBA" id="ARBA00048423"/>
    </source>
</evidence>
<dbReference type="InterPro" id="IPR009056">
    <property type="entry name" value="Cyt_c-like_dom"/>
</dbReference>
<keyword evidence="10 14" id="KW-0408">Iron</keyword>
<feature type="binding site" description="covalent" evidence="16">
    <location>
        <position position="104"/>
    </location>
    <ligand>
        <name>heme c</name>
        <dbReference type="ChEBI" id="CHEBI:61717"/>
        <label>1</label>
    </ligand>
</feature>
<dbReference type="AlphaFoldDB" id="A0A1C3RJJ4"/>
<proteinExistence type="inferred from homology"/>
<dbReference type="PIRSF" id="PIRSF038455">
    <property type="entry name" value="SoxA"/>
    <property type="match status" value="1"/>
</dbReference>
<feature type="binding site" description="axial binding residue" evidence="17">
    <location>
        <position position="246"/>
    </location>
    <ligand>
        <name>heme c</name>
        <dbReference type="ChEBI" id="CHEBI:61717"/>
        <label>2</label>
    </ligand>
    <ligandPart>
        <name>Fe</name>
        <dbReference type="ChEBI" id="CHEBI:18248"/>
    </ligandPart>
</feature>
<evidence type="ECO:0000256" key="16">
    <source>
        <dbReference type="PIRSR" id="PIRSR038455-2"/>
    </source>
</evidence>
<evidence type="ECO:0000256" key="6">
    <source>
        <dbReference type="ARBA" id="ARBA00022723"/>
    </source>
</evidence>
<evidence type="ECO:0000313" key="21">
    <source>
        <dbReference type="Proteomes" id="UP000231658"/>
    </source>
</evidence>
<evidence type="ECO:0000256" key="8">
    <source>
        <dbReference type="ARBA" id="ARBA00022764"/>
    </source>
</evidence>
<dbReference type="NCBIfam" id="TIGR04484">
    <property type="entry name" value="thiosulf_SoxA"/>
    <property type="match status" value="1"/>
</dbReference>
<comment type="similarity">
    <text evidence="11 14">Belongs to the SoxA family.</text>
</comment>
<sequence length="285" mass="32068">MKMSKAKTPIALAVGILLGLGASNAFADGHMNDVVHIMPQTDPVEKGMEMYAHGEARSGLTYASEETRTLQADDFENPAFLWVEKSEEEWSKVDGDAGKSCQTCHGDVSEMKGVGTQYPKYDPEVDDLLNLEKRINMCRSEGMQATPWKWESDELLGMTALVKMQSRGMPVKVDIEGPAKEYFEKGMEYYNKRVGQMDLACKHCHVDQNGNYMRAELLSQGQANGFPTYRLKWQKLGSLHRRFRGCNNNIRATKLKPGSPEYMALELYVTWRGNGLPVETPSVRK</sequence>
<dbReference type="GO" id="GO:0046872">
    <property type="term" value="F:metal ion binding"/>
    <property type="evidence" value="ECO:0007669"/>
    <property type="project" value="UniProtKB-KW"/>
</dbReference>
<evidence type="ECO:0000256" key="18">
    <source>
        <dbReference type="SAM" id="SignalP"/>
    </source>
</evidence>
<dbReference type="GO" id="GO:0042597">
    <property type="term" value="C:periplasmic space"/>
    <property type="evidence" value="ECO:0007669"/>
    <property type="project" value="UniProtKB-SubCell"/>
</dbReference>
<evidence type="ECO:0000256" key="3">
    <source>
        <dbReference type="ARBA" id="ARBA00022448"/>
    </source>
</evidence>
<feature type="chain" id="PRO_5008680836" description="SoxAX cytochrome complex subunit A" evidence="18">
    <location>
        <begin position="28"/>
        <end position="285"/>
    </location>
</feature>
<feature type="domain" description="Cytochrome c" evidence="19">
    <location>
        <begin position="86"/>
        <end position="171"/>
    </location>
</feature>
<dbReference type="GO" id="GO:0016669">
    <property type="term" value="F:oxidoreductase activity, acting on a sulfur group of donors, cytochrome as acceptor"/>
    <property type="evidence" value="ECO:0007669"/>
    <property type="project" value="InterPro"/>
</dbReference>
<dbReference type="RefSeq" id="WP_069189481.1">
    <property type="nucleotide sequence ID" value="NZ_FLYE01000044.1"/>
</dbReference>
<keyword evidence="8 14" id="KW-0574">Periplasm</keyword>
<feature type="binding site" description="covalent" evidence="16">
    <location>
        <position position="201"/>
    </location>
    <ligand>
        <name>heme c</name>
        <dbReference type="ChEBI" id="CHEBI:61717"/>
        <label>2</label>
    </ligand>
</feature>
<evidence type="ECO:0000256" key="7">
    <source>
        <dbReference type="ARBA" id="ARBA00022729"/>
    </source>
</evidence>
<feature type="binding site" description="axial binding residue" evidence="17">
    <location>
        <position position="105"/>
    </location>
    <ligand>
        <name>heme c</name>
        <dbReference type="ChEBI" id="CHEBI:61717"/>
        <label>1</label>
    </ligand>
    <ligandPart>
        <name>Fe</name>
        <dbReference type="ChEBI" id="CHEBI:18248"/>
    </ligandPart>
</feature>
<dbReference type="SUPFAM" id="SSF46626">
    <property type="entry name" value="Cytochrome c"/>
    <property type="match status" value="2"/>
</dbReference>
<dbReference type="STRING" id="1867952.MTBPR1_50216"/>
<evidence type="ECO:0000256" key="11">
    <source>
        <dbReference type="ARBA" id="ARBA00025746"/>
    </source>
</evidence>
<evidence type="ECO:0000256" key="9">
    <source>
        <dbReference type="ARBA" id="ARBA00022982"/>
    </source>
</evidence>
<keyword evidence="5 14" id="KW-0808">Transferase</keyword>
<evidence type="ECO:0000256" key="2">
    <source>
        <dbReference type="ARBA" id="ARBA00011530"/>
    </source>
</evidence>
<dbReference type="Proteomes" id="UP000231658">
    <property type="component" value="Unassembled WGS sequence"/>
</dbReference>
<dbReference type="EC" id="2.8.5.2" evidence="14"/>
<evidence type="ECO:0000256" key="17">
    <source>
        <dbReference type="PIRSR" id="PIRSR038455-3"/>
    </source>
</evidence>
<feature type="binding site" description="covalent" evidence="16">
    <location>
        <position position="204"/>
    </location>
    <ligand>
        <name>heme c</name>
        <dbReference type="ChEBI" id="CHEBI:61717"/>
        <label>2</label>
    </ligand>
</feature>
<keyword evidence="4 14" id="KW-0349">Heme</keyword>
<comment type="subunit">
    <text evidence="2 14">Heterodimer of SoxA and SoxX.</text>
</comment>
<evidence type="ECO:0000256" key="12">
    <source>
        <dbReference type="ARBA" id="ARBA00048077"/>
    </source>
</evidence>
<feature type="binding site" description="axial binding residue" evidence="17">
    <location>
        <position position="138"/>
    </location>
    <ligand>
        <name>heme c</name>
        <dbReference type="ChEBI" id="CHEBI:61717"/>
        <label>1</label>
    </ligand>
    <ligandPart>
        <name>Fe</name>
        <dbReference type="ChEBI" id="CHEBI:18248"/>
    </ligandPart>
</feature>
<dbReference type="EMBL" id="FLYE01000044">
    <property type="protein sequence ID" value="SCA57460.1"/>
    <property type="molecule type" value="Genomic_DNA"/>
</dbReference>
<accession>A0A1C3RJJ4</accession>
<comment type="subcellular location">
    <subcellularLocation>
        <location evidence="1 14">Periplasm</location>
    </subcellularLocation>
</comment>
<feature type="signal peptide" evidence="18">
    <location>
        <begin position="1"/>
        <end position="27"/>
    </location>
</feature>
<dbReference type="GO" id="GO:0016740">
    <property type="term" value="F:transferase activity"/>
    <property type="evidence" value="ECO:0007669"/>
    <property type="project" value="UniProtKB-KW"/>
</dbReference>
<keyword evidence="7 18" id="KW-0732">Signal</keyword>
<evidence type="ECO:0000313" key="20">
    <source>
        <dbReference type="EMBL" id="SCA57460.1"/>
    </source>
</evidence>
<comment type="cofactor">
    <cofactor evidence="16">
        <name>heme</name>
        <dbReference type="ChEBI" id="CHEBI:30413"/>
    </cofactor>
    <text evidence="16">Binds 2 heme groups per subunit.</text>
</comment>
<dbReference type="GO" id="GO:0070069">
    <property type="term" value="C:cytochrome complex"/>
    <property type="evidence" value="ECO:0007669"/>
    <property type="project" value="InterPro"/>
</dbReference>
<dbReference type="Gene3D" id="1.10.760.10">
    <property type="entry name" value="Cytochrome c-like domain"/>
    <property type="match status" value="2"/>
</dbReference>
<name>A0A1C3RJJ4_9PROT</name>
<evidence type="ECO:0000256" key="14">
    <source>
        <dbReference type="PIRNR" id="PIRNR038455"/>
    </source>
</evidence>